<dbReference type="SUPFAM" id="SSF56112">
    <property type="entry name" value="Protein kinase-like (PK-like)"/>
    <property type="match status" value="1"/>
</dbReference>
<keyword evidence="12" id="KW-0325">Glycoprotein</keyword>
<dbReference type="InterPro" id="IPR051824">
    <property type="entry name" value="LRR_Rcpt-Like_S/T_Kinase"/>
</dbReference>
<dbReference type="Gene3D" id="3.30.200.20">
    <property type="entry name" value="Phosphorylase Kinase, domain 1"/>
    <property type="match status" value="1"/>
</dbReference>
<dbReference type="GO" id="GO:0005524">
    <property type="term" value="F:ATP binding"/>
    <property type="evidence" value="ECO:0007669"/>
    <property type="project" value="UniProtKB-KW"/>
</dbReference>
<reference evidence="16" key="1">
    <citation type="submission" date="2021-01" db="EMBL/GenBank/DDBJ databases">
        <title>Adiantum capillus-veneris genome.</title>
        <authorList>
            <person name="Fang Y."/>
            <person name="Liao Q."/>
        </authorList>
    </citation>
    <scope>NUCLEOTIDE SEQUENCE</scope>
    <source>
        <strain evidence="16">H3</strain>
        <tissue evidence="16">Leaf</tissue>
    </source>
</reference>
<feature type="transmembrane region" description="Helical" evidence="13">
    <location>
        <begin position="554"/>
        <end position="578"/>
    </location>
</feature>
<dbReference type="Pfam" id="PF07714">
    <property type="entry name" value="PK_Tyr_Ser-Thr"/>
    <property type="match status" value="1"/>
</dbReference>
<dbReference type="Pfam" id="PF00560">
    <property type="entry name" value="LRR_1"/>
    <property type="match status" value="5"/>
</dbReference>
<dbReference type="PANTHER" id="PTHR48006">
    <property type="entry name" value="LEUCINE-RICH REPEAT-CONTAINING PROTEIN DDB_G0281931-RELATED"/>
    <property type="match status" value="1"/>
</dbReference>
<dbReference type="FunFam" id="3.80.10.10:FF:000453">
    <property type="entry name" value="Leucine-rich receptor-like protein kinase family protein"/>
    <property type="match status" value="1"/>
</dbReference>
<evidence type="ECO:0000256" key="10">
    <source>
        <dbReference type="ARBA" id="ARBA00023136"/>
    </source>
</evidence>
<keyword evidence="4 13" id="KW-0812">Transmembrane</keyword>
<keyword evidence="8" id="KW-0067">ATP-binding</keyword>
<dbReference type="InterPro" id="IPR001245">
    <property type="entry name" value="Ser-Thr/Tyr_kinase_cat_dom"/>
</dbReference>
<keyword evidence="6" id="KW-0677">Repeat</keyword>
<evidence type="ECO:0000256" key="4">
    <source>
        <dbReference type="ARBA" id="ARBA00022692"/>
    </source>
</evidence>
<comment type="caution">
    <text evidence="16">The sequence shown here is derived from an EMBL/GenBank/DDBJ whole genome shotgun (WGS) entry which is preliminary data.</text>
</comment>
<feature type="signal peptide" evidence="14">
    <location>
        <begin position="1"/>
        <end position="21"/>
    </location>
</feature>
<dbReference type="Pfam" id="PF08263">
    <property type="entry name" value="LRRNT_2"/>
    <property type="match status" value="1"/>
</dbReference>
<protein>
    <recommendedName>
        <fullName evidence="15">Protein kinase domain-containing protein</fullName>
    </recommendedName>
</protein>
<dbReference type="SUPFAM" id="SSF52047">
    <property type="entry name" value="RNI-like"/>
    <property type="match status" value="1"/>
</dbReference>
<dbReference type="Gene3D" id="3.80.10.10">
    <property type="entry name" value="Ribonuclease Inhibitor"/>
    <property type="match status" value="4"/>
</dbReference>
<dbReference type="InterPro" id="IPR011009">
    <property type="entry name" value="Kinase-like_dom_sf"/>
</dbReference>
<keyword evidence="9 13" id="KW-1133">Transmembrane helix</keyword>
<accession>A0A9D4ZR98</accession>
<dbReference type="InterPro" id="IPR000719">
    <property type="entry name" value="Prot_kinase_dom"/>
</dbReference>
<dbReference type="PROSITE" id="PS50011">
    <property type="entry name" value="PROTEIN_KINASE_DOM"/>
    <property type="match status" value="1"/>
</dbReference>
<proteinExistence type="predicted"/>
<keyword evidence="3" id="KW-0808">Transferase</keyword>
<keyword evidence="10 13" id="KW-0472">Membrane</keyword>
<dbReference type="Gene3D" id="1.10.510.10">
    <property type="entry name" value="Transferase(Phosphotransferase) domain 1"/>
    <property type="match status" value="1"/>
</dbReference>
<evidence type="ECO:0000256" key="9">
    <source>
        <dbReference type="ARBA" id="ARBA00022989"/>
    </source>
</evidence>
<dbReference type="GO" id="GO:0051707">
    <property type="term" value="P:response to other organism"/>
    <property type="evidence" value="ECO:0007669"/>
    <property type="project" value="UniProtKB-ARBA"/>
</dbReference>
<dbReference type="GO" id="GO:0009791">
    <property type="term" value="P:post-embryonic development"/>
    <property type="evidence" value="ECO:0007669"/>
    <property type="project" value="UniProtKB-ARBA"/>
</dbReference>
<dbReference type="FunFam" id="3.80.10.10:FF:000129">
    <property type="entry name" value="Leucine-rich repeat receptor-like kinase"/>
    <property type="match status" value="1"/>
</dbReference>
<gene>
    <name evidence="16" type="ORF">GOP47_0002460</name>
</gene>
<dbReference type="AlphaFoldDB" id="A0A9D4ZR98"/>
<evidence type="ECO:0000313" key="17">
    <source>
        <dbReference type="Proteomes" id="UP000886520"/>
    </source>
</evidence>
<evidence type="ECO:0000256" key="6">
    <source>
        <dbReference type="ARBA" id="ARBA00022737"/>
    </source>
</evidence>
<evidence type="ECO:0000256" key="12">
    <source>
        <dbReference type="ARBA" id="ARBA00023180"/>
    </source>
</evidence>
<dbReference type="SUPFAM" id="SSF52058">
    <property type="entry name" value="L domain-like"/>
    <property type="match status" value="1"/>
</dbReference>
<evidence type="ECO:0000256" key="13">
    <source>
        <dbReference type="SAM" id="Phobius"/>
    </source>
</evidence>
<dbReference type="InterPro" id="IPR003591">
    <property type="entry name" value="Leu-rich_rpt_typical-subtyp"/>
</dbReference>
<dbReference type="FunFam" id="3.80.10.10:FF:000095">
    <property type="entry name" value="LRR receptor-like serine/threonine-protein kinase GSO1"/>
    <property type="match status" value="1"/>
</dbReference>
<organism evidence="16 17">
    <name type="scientific">Adiantum capillus-veneris</name>
    <name type="common">Maidenhair fern</name>
    <dbReference type="NCBI Taxonomy" id="13818"/>
    <lineage>
        <taxon>Eukaryota</taxon>
        <taxon>Viridiplantae</taxon>
        <taxon>Streptophyta</taxon>
        <taxon>Embryophyta</taxon>
        <taxon>Tracheophyta</taxon>
        <taxon>Polypodiopsida</taxon>
        <taxon>Polypodiidae</taxon>
        <taxon>Polypodiales</taxon>
        <taxon>Pteridineae</taxon>
        <taxon>Pteridaceae</taxon>
        <taxon>Vittarioideae</taxon>
        <taxon>Adiantum</taxon>
    </lineage>
</organism>
<dbReference type="InterPro" id="IPR013210">
    <property type="entry name" value="LRR_N_plant-typ"/>
</dbReference>
<keyword evidence="2" id="KW-0433">Leucine-rich repeat</keyword>
<dbReference type="FunFam" id="1.10.510.10:FF:000388">
    <property type="entry name" value="Leucine-rich repeat receptor-like tyrosine-protein kinase PXC3"/>
    <property type="match status" value="1"/>
</dbReference>
<evidence type="ECO:0000259" key="15">
    <source>
        <dbReference type="PROSITE" id="PS50011"/>
    </source>
</evidence>
<keyword evidence="5 14" id="KW-0732">Signal</keyword>
<keyword evidence="11" id="KW-0675">Receptor</keyword>
<dbReference type="Proteomes" id="UP000886520">
    <property type="component" value="Chromosome 3"/>
</dbReference>
<name>A0A9D4ZR98_ADICA</name>
<feature type="domain" description="Protein kinase" evidence="15">
    <location>
        <begin position="616"/>
        <end position="900"/>
    </location>
</feature>
<dbReference type="OrthoDB" id="676979at2759"/>
<feature type="chain" id="PRO_5038492673" description="Protein kinase domain-containing protein" evidence="14">
    <location>
        <begin position="22"/>
        <end position="902"/>
    </location>
</feature>
<dbReference type="GO" id="GO:0004672">
    <property type="term" value="F:protein kinase activity"/>
    <property type="evidence" value="ECO:0007669"/>
    <property type="project" value="InterPro"/>
</dbReference>
<dbReference type="InterPro" id="IPR001611">
    <property type="entry name" value="Leu-rich_rpt"/>
</dbReference>
<evidence type="ECO:0000256" key="5">
    <source>
        <dbReference type="ARBA" id="ARBA00022729"/>
    </source>
</evidence>
<sequence length="902" mass="97123">MAFVGGWVVLLCLSSITTVLSTDLEILKRLSEDLKGERSSWNTSDVNPCNWQGVQCNGVSVINITLSGMHLKGILSPTIGQLQSLNMLDLSKNGLFGEIPSNLSSCKSLSKLILSENRLSGLIPKDLSKLSSLQWLDLSGNAINGSIPEALGSLARLVHLDLTYNELTGTIPDSFGNLSVLEFLSLSQNSLEGNIPQAFTNLTLLQTLSAYQNNLFGLLPPLNWTSLQWVNLASNNLSGTIPTDICSSGALQVLILSNNAFNGTLPENLGACGALTNFRVGHNVLTGEIPATLGKLESLIYLDASQNHLTGPVPTGLSGCKSLALLNLASNTLVGTIPEDLVNVSTLQELHLANNDFRGIIPHGLSQCKLLNVLDLSKNKLEGGIPLDLCNSSKLVYLRLQENMLSGHIPTSIGDCRQLLELQLGDNSFDGTIPSTIGSLINLQVSLNLSINHLTGSIPNSIGTLSKLVSLDLSHNGLSGQIPSLVDMVSLVSWDFSYNLLTGPIPQVGSILNSSSSDYVSSYAHNSDLCGGPLPSCNADELKGQSKVLSFGQVAAISVASIIIALLIFSCITLAVWYKRHPSVSIDPTPSPMVSQVFVPHFSQAVNFESVKEALQTKGYLISSNHFSTMYKAIMPSGLILAAKKFHSAEKGLVLHYKKLAFDLDKLWRLSHENVMQPIGYLMQDNLAVLLYDFVPVCSLGQRLHKSPERTSLSWSMRHQVAIGAAQGLVFLHHACHPPMVHMDVNSDNIFLGHHFEVKVGDIEVAKLLDPTKNTGSVSAVAGSFGYIAPEYAFTMQVTLQSNVYSFGVILLELLTGRLPVDEGFGDGVDLVRWAHGASARGDTPEQILDSRISTESFVARQEMLAILKIALLCTDASPTQRPRMKKALELLVEAKTPAIAS</sequence>
<dbReference type="PANTHER" id="PTHR48006:SF92">
    <property type="entry name" value="LRR RECEPTOR-LIKE SERINE_THREONINE-PROTEIN KINASE GSO1"/>
    <property type="match status" value="1"/>
</dbReference>
<evidence type="ECO:0000313" key="16">
    <source>
        <dbReference type="EMBL" id="KAI5082717.1"/>
    </source>
</evidence>
<dbReference type="GO" id="GO:0006952">
    <property type="term" value="P:defense response"/>
    <property type="evidence" value="ECO:0007669"/>
    <property type="project" value="UniProtKB-ARBA"/>
</dbReference>
<dbReference type="Pfam" id="PF13855">
    <property type="entry name" value="LRR_8"/>
    <property type="match status" value="2"/>
</dbReference>
<dbReference type="InterPro" id="IPR032675">
    <property type="entry name" value="LRR_dom_sf"/>
</dbReference>
<evidence type="ECO:0000256" key="14">
    <source>
        <dbReference type="SAM" id="SignalP"/>
    </source>
</evidence>
<evidence type="ECO:0000256" key="7">
    <source>
        <dbReference type="ARBA" id="ARBA00022741"/>
    </source>
</evidence>
<evidence type="ECO:0000256" key="2">
    <source>
        <dbReference type="ARBA" id="ARBA00022614"/>
    </source>
</evidence>
<keyword evidence="17" id="KW-1185">Reference proteome</keyword>
<evidence type="ECO:0000256" key="3">
    <source>
        <dbReference type="ARBA" id="ARBA00022679"/>
    </source>
</evidence>
<evidence type="ECO:0000256" key="11">
    <source>
        <dbReference type="ARBA" id="ARBA00023170"/>
    </source>
</evidence>
<dbReference type="EMBL" id="JABFUD020000002">
    <property type="protein sequence ID" value="KAI5082717.1"/>
    <property type="molecule type" value="Genomic_DNA"/>
</dbReference>
<evidence type="ECO:0000256" key="1">
    <source>
        <dbReference type="ARBA" id="ARBA00004479"/>
    </source>
</evidence>
<dbReference type="PROSITE" id="PS51450">
    <property type="entry name" value="LRR"/>
    <property type="match status" value="1"/>
</dbReference>
<keyword evidence="7" id="KW-0547">Nucleotide-binding</keyword>
<comment type="subcellular location">
    <subcellularLocation>
        <location evidence="1">Membrane</location>
        <topology evidence="1">Single-pass type I membrane protein</topology>
    </subcellularLocation>
</comment>
<evidence type="ECO:0000256" key="8">
    <source>
        <dbReference type="ARBA" id="ARBA00022840"/>
    </source>
</evidence>
<dbReference type="GO" id="GO:0016020">
    <property type="term" value="C:membrane"/>
    <property type="evidence" value="ECO:0007669"/>
    <property type="project" value="UniProtKB-SubCell"/>
</dbReference>
<dbReference type="SMART" id="SM00369">
    <property type="entry name" value="LRR_TYP"/>
    <property type="match status" value="8"/>
</dbReference>